<comment type="similarity">
    <text evidence="7">Belongs to the RNR ribonuclease family. RNase R subfamily.</text>
</comment>
<dbReference type="SMART" id="SM00955">
    <property type="entry name" value="RNB"/>
    <property type="match status" value="1"/>
</dbReference>
<organism evidence="10 11">
    <name type="scientific">Magnetovibrio blakemorei</name>
    <dbReference type="NCBI Taxonomy" id="28181"/>
    <lineage>
        <taxon>Bacteria</taxon>
        <taxon>Pseudomonadati</taxon>
        <taxon>Pseudomonadota</taxon>
        <taxon>Alphaproteobacteria</taxon>
        <taxon>Rhodospirillales</taxon>
        <taxon>Magnetovibrionaceae</taxon>
        <taxon>Magnetovibrio</taxon>
    </lineage>
</organism>
<gene>
    <name evidence="7" type="primary">rnr</name>
    <name evidence="10" type="ORF">BEN30_11205</name>
</gene>
<dbReference type="GO" id="GO:0005829">
    <property type="term" value="C:cytosol"/>
    <property type="evidence" value="ECO:0007669"/>
    <property type="project" value="TreeGrafter"/>
</dbReference>
<comment type="catalytic activity">
    <reaction evidence="1 7">
        <text>Exonucleolytic cleavage in the 3'- to 5'-direction to yield nucleoside 5'-phosphates.</text>
        <dbReference type="EC" id="3.1.13.1"/>
    </reaction>
</comment>
<dbReference type="GO" id="GO:0008859">
    <property type="term" value="F:exoribonuclease II activity"/>
    <property type="evidence" value="ECO:0007669"/>
    <property type="project" value="UniProtKB-UniRule"/>
</dbReference>
<dbReference type="GO" id="GO:0006402">
    <property type="term" value="P:mRNA catabolic process"/>
    <property type="evidence" value="ECO:0007669"/>
    <property type="project" value="TreeGrafter"/>
</dbReference>
<dbReference type="CDD" id="cd04471">
    <property type="entry name" value="S1_RNase_R"/>
    <property type="match status" value="1"/>
</dbReference>
<dbReference type="InterPro" id="IPR012340">
    <property type="entry name" value="NA-bd_OB-fold"/>
</dbReference>
<comment type="caution">
    <text evidence="10">The sequence shown here is derived from an EMBL/GenBank/DDBJ whole genome shotgun (WGS) entry which is preliminary data.</text>
</comment>
<dbReference type="SUPFAM" id="SSF50249">
    <property type="entry name" value="Nucleic acid-binding proteins"/>
    <property type="match status" value="2"/>
</dbReference>
<keyword evidence="11" id="KW-1185">Reference proteome</keyword>
<dbReference type="GO" id="GO:0003723">
    <property type="term" value="F:RNA binding"/>
    <property type="evidence" value="ECO:0007669"/>
    <property type="project" value="UniProtKB-UniRule"/>
</dbReference>
<keyword evidence="4 7" id="KW-0378">Hydrolase</keyword>
<keyword evidence="5 7" id="KW-0269">Exonuclease</keyword>
<dbReference type="RefSeq" id="WP_069958168.1">
    <property type="nucleotide sequence ID" value="NZ_MCGG01000028.1"/>
</dbReference>
<evidence type="ECO:0000256" key="2">
    <source>
        <dbReference type="ARBA" id="ARBA00022490"/>
    </source>
</evidence>
<keyword evidence="3 7" id="KW-0540">Nuclease</keyword>
<dbReference type="EMBL" id="MCGG01000028">
    <property type="protein sequence ID" value="OEJ66792.1"/>
    <property type="molecule type" value="Genomic_DNA"/>
</dbReference>
<evidence type="ECO:0000259" key="9">
    <source>
        <dbReference type="PROSITE" id="PS50126"/>
    </source>
</evidence>
<dbReference type="InterPro" id="IPR011805">
    <property type="entry name" value="RNase_R"/>
</dbReference>
<dbReference type="AlphaFoldDB" id="A0A1E5Q765"/>
<dbReference type="Gene3D" id="2.40.50.140">
    <property type="entry name" value="Nucleic acid-binding proteins"/>
    <property type="match status" value="1"/>
</dbReference>
<evidence type="ECO:0000256" key="8">
    <source>
        <dbReference type="SAM" id="MobiDB-lite"/>
    </source>
</evidence>
<keyword evidence="6 7" id="KW-0694">RNA-binding</keyword>
<feature type="domain" description="S1 motif" evidence="9">
    <location>
        <begin position="637"/>
        <end position="718"/>
    </location>
</feature>
<reference evidence="11" key="1">
    <citation type="submission" date="2016-07" db="EMBL/GenBank/DDBJ databases">
        <authorList>
            <person name="Florea S."/>
            <person name="Webb J.S."/>
            <person name="Jaromczyk J."/>
            <person name="Schardl C.L."/>
        </authorList>
    </citation>
    <scope>NUCLEOTIDE SEQUENCE [LARGE SCALE GENOMIC DNA]</scope>
    <source>
        <strain evidence="11">MV-1</strain>
    </source>
</reference>
<dbReference type="PROSITE" id="PS50126">
    <property type="entry name" value="S1"/>
    <property type="match status" value="1"/>
</dbReference>
<dbReference type="InterPro" id="IPR004476">
    <property type="entry name" value="RNase_II/RNase_R"/>
</dbReference>
<dbReference type="OrthoDB" id="9764149at2"/>
<evidence type="ECO:0000256" key="4">
    <source>
        <dbReference type="ARBA" id="ARBA00022801"/>
    </source>
</evidence>
<evidence type="ECO:0000313" key="10">
    <source>
        <dbReference type="EMBL" id="OEJ66792.1"/>
    </source>
</evidence>
<dbReference type="NCBIfam" id="TIGR00358">
    <property type="entry name" value="3_prime_RNase"/>
    <property type="match status" value="1"/>
</dbReference>
<feature type="region of interest" description="Disordered" evidence="8">
    <location>
        <begin position="712"/>
        <end position="778"/>
    </location>
</feature>
<dbReference type="PANTHER" id="PTHR23355">
    <property type="entry name" value="RIBONUCLEASE"/>
    <property type="match status" value="1"/>
</dbReference>
<name>A0A1E5Q765_9PROT</name>
<dbReference type="InterPro" id="IPR003029">
    <property type="entry name" value="S1_domain"/>
</dbReference>
<accession>A0A1E5Q765</accession>
<dbReference type="Pfam" id="PF00575">
    <property type="entry name" value="S1"/>
    <property type="match status" value="1"/>
</dbReference>
<evidence type="ECO:0000256" key="3">
    <source>
        <dbReference type="ARBA" id="ARBA00022722"/>
    </source>
</evidence>
<proteinExistence type="inferred from homology"/>
<keyword evidence="2 7" id="KW-0963">Cytoplasm</keyword>
<dbReference type="Pfam" id="PF00773">
    <property type="entry name" value="RNB"/>
    <property type="match status" value="1"/>
</dbReference>
<comment type="function">
    <text evidence="7">3'-5' exoribonuclease that releases 5'-nucleoside monophosphates and is involved in maturation of structured RNAs.</text>
</comment>
<dbReference type="Proteomes" id="UP000095347">
    <property type="component" value="Unassembled WGS sequence"/>
</dbReference>
<dbReference type="NCBIfam" id="TIGR02063">
    <property type="entry name" value="RNase_R"/>
    <property type="match status" value="1"/>
</dbReference>
<protein>
    <recommendedName>
        <fullName evidence="7">Ribonuclease R</fullName>
        <shortName evidence="7">RNase R</shortName>
        <ecNumber evidence="7">3.1.13.1</ecNumber>
    </recommendedName>
</protein>
<dbReference type="InterPro" id="IPR001900">
    <property type="entry name" value="RNase_II/R"/>
</dbReference>
<evidence type="ECO:0000313" key="11">
    <source>
        <dbReference type="Proteomes" id="UP000095347"/>
    </source>
</evidence>
<comment type="subcellular location">
    <subcellularLocation>
        <location evidence="7">Cytoplasm</location>
    </subcellularLocation>
</comment>
<evidence type="ECO:0000256" key="5">
    <source>
        <dbReference type="ARBA" id="ARBA00022839"/>
    </source>
</evidence>
<dbReference type="SMART" id="SM00316">
    <property type="entry name" value="S1"/>
    <property type="match status" value="1"/>
</dbReference>
<dbReference type="EC" id="3.1.13.1" evidence="7"/>
<sequence length="778" mass="86255">MTQKTFHVSPFPTNEQILEFIKDSPGRVGKREIARAFQLDADQKLQLKKVLKKLKDDGLLSSTRKRLADPAALPPVTVVEVNATDIDGELLGRPVVWESELAPPVIYMAPVRRGQGALGVGDRVLARMVRIDDTEDGHPAYEASCIRRLEHAPSDVLGVYKLDNAGHGRLRSTDRRHRDEYVVLDTGGLTVEEGDLVRAEILPGKKLGLRQVKLREKIKRTGAQAITQIAIYDRSIPVEFTDEAVAQARAAGPAVLGKREDLRDTALITIDGEDARDFDDAVFAEPDDDPNNPGGWHLIVAIADVSWYVRPNDALDQCAYQRGNSVYFPDRVVPMLPEELSNGWCSLRPDEERPCIAAHMWIDAHGVLRRHKFVRGLMKSVARTTYTQIQQARDGQPDDLTRPLVDTIITPLYGAFKSLLKAREQRGVLELDLAERQIVLAEDGTVEKVIERARFDSHKLIEEFMVLANVAAAEALESKSQPCMYRVHDEPSQEKLASLREFLETVDIPFAKGQVVRASHFNQILAKVKDTANSHMVSEVVLRSQAQAVYSPNNLGHFGLALRRYCHFTSPIRRYSDLLVHRALVKGFKLGDGGLEDGHRDFVDMGEHLSTAERNAAAAERDAVDRFTALYLADKVGTLFKGRINGVTRFGVFVTLDDTGADGLVPIRSLGEDFFVHDEHSHTLWGRETGYEYRLGDKVEVMIMESDPISGSTLFKITQGGSQGKIRPDGRGKGRFAKGGPNAGRPSGAPSGRPTGRPAKPKKPKGKSRASRRKAKQP</sequence>
<evidence type="ECO:0000256" key="6">
    <source>
        <dbReference type="ARBA" id="ARBA00022884"/>
    </source>
</evidence>
<evidence type="ECO:0000256" key="7">
    <source>
        <dbReference type="HAMAP-Rule" id="MF_01895"/>
    </source>
</evidence>
<dbReference type="HAMAP" id="MF_01895">
    <property type="entry name" value="RNase_R"/>
    <property type="match status" value="1"/>
</dbReference>
<dbReference type="STRING" id="28181.BEN30_11205"/>
<feature type="compositionally biased region" description="Basic residues" evidence="8">
    <location>
        <begin position="759"/>
        <end position="778"/>
    </location>
</feature>
<evidence type="ECO:0000256" key="1">
    <source>
        <dbReference type="ARBA" id="ARBA00001849"/>
    </source>
</evidence>
<dbReference type="InterPro" id="IPR050180">
    <property type="entry name" value="RNR_Ribonuclease"/>
</dbReference>
<dbReference type="PANTHER" id="PTHR23355:SF9">
    <property type="entry name" value="DIS3-LIKE EXONUCLEASE 2"/>
    <property type="match status" value="1"/>
</dbReference>